<dbReference type="GO" id="GO:0042276">
    <property type="term" value="P:error-prone translesion synthesis"/>
    <property type="evidence" value="ECO:0007669"/>
    <property type="project" value="TreeGrafter"/>
</dbReference>
<name>A0A1F6DXQ6_9BACT</name>
<organism evidence="4 5">
    <name type="scientific">Candidatus Kaiserbacteria bacterium RIFCSPHIGHO2_02_FULL_55_20</name>
    <dbReference type="NCBI Taxonomy" id="1798497"/>
    <lineage>
        <taxon>Bacteria</taxon>
        <taxon>Candidatus Kaiseribacteriota</taxon>
    </lineage>
</organism>
<dbReference type="Proteomes" id="UP000177652">
    <property type="component" value="Unassembled WGS sequence"/>
</dbReference>
<dbReference type="GO" id="GO:0003684">
    <property type="term" value="F:damaged DNA binding"/>
    <property type="evidence" value="ECO:0007669"/>
    <property type="project" value="InterPro"/>
</dbReference>
<dbReference type="AlphaFoldDB" id="A0A1F6DXQ6"/>
<dbReference type="SUPFAM" id="SSF56672">
    <property type="entry name" value="DNA/RNA polymerases"/>
    <property type="match status" value="1"/>
</dbReference>
<comment type="similarity">
    <text evidence="1">Belongs to the DNA polymerase type-Y family.</text>
</comment>
<dbReference type="GO" id="GO:0005829">
    <property type="term" value="C:cytosol"/>
    <property type="evidence" value="ECO:0007669"/>
    <property type="project" value="TreeGrafter"/>
</dbReference>
<evidence type="ECO:0000313" key="4">
    <source>
        <dbReference type="EMBL" id="OGG66176.1"/>
    </source>
</evidence>
<dbReference type="InterPro" id="IPR017961">
    <property type="entry name" value="DNA_pol_Y-fam_little_finger"/>
</dbReference>
<evidence type="ECO:0000256" key="1">
    <source>
        <dbReference type="ARBA" id="ARBA00010945"/>
    </source>
</evidence>
<dbReference type="SUPFAM" id="SSF100879">
    <property type="entry name" value="Lesion bypass DNA polymerase (Y-family), little finger domain"/>
    <property type="match status" value="1"/>
</dbReference>
<gene>
    <name evidence="4" type="ORF">A3D71_01510</name>
</gene>
<evidence type="ECO:0000259" key="3">
    <source>
        <dbReference type="PROSITE" id="PS50173"/>
    </source>
</evidence>
<dbReference type="InterPro" id="IPR043502">
    <property type="entry name" value="DNA/RNA_pol_sf"/>
</dbReference>
<sequence>MWGASGSFPRAILHVDGDSFFASCEIARNPKLRGKPVITGRERGIVSAMTYGVKARGVKRGMILSEARKICPDAVILPSDYETYSLFSERMYEIVRRYTPTVEEYSIDECFADLTGLRRTLRMGYQEMAAAIKGDLQRELGITFSLGLSATKVLAKLGSKWKKPDGLTAIPLRDARAYLAKTKTESVWGIGHNTAAYLQKFGIETALQFADRDEAWVRKMVSKPYFELWKELNGEVVLELTTEHKSTYRSIQKTKTFTPPSKDRDFVFSQLSKNVENACIKARRWNLATTEIVFFLKTQDFHYHACEVKLSNATNVPQDIMRAVSEYFAKTYRTNVLYRTTGVTLLKLRDAASAQLDLFGAATKTEGLQYVFKSVDELCERYGKHAVFLGSSFHAMTPQDSKLPTGQAHLRNEPPTRHRNLFKGENSRRRLGLPMLGEVS</sequence>
<dbReference type="InterPro" id="IPR036775">
    <property type="entry name" value="DNA_pol_Y-fam_lit_finger_sf"/>
</dbReference>
<dbReference type="CDD" id="cd03586">
    <property type="entry name" value="PolY_Pol_IV_kappa"/>
    <property type="match status" value="1"/>
</dbReference>
<dbReference type="InterPro" id="IPR050116">
    <property type="entry name" value="DNA_polymerase-Y"/>
</dbReference>
<dbReference type="Gene3D" id="3.30.70.270">
    <property type="match status" value="1"/>
</dbReference>
<dbReference type="Gene3D" id="3.30.1490.100">
    <property type="entry name" value="DNA polymerase, Y-family, little finger domain"/>
    <property type="match status" value="1"/>
</dbReference>
<dbReference type="STRING" id="1798497.A3D71_01510"/>
<comment type="caution">
    <text evidence="4">The sequence shown here is derived from an EMBL/GenBank/DDBJ whole genome shotgun (WGS) entry which is preliminary data.</text>
</comment>
<dbReference type="GO" id="GO:0009432">
    <property type="term" value="P:SOS response"/>
    <property type="evidence" value="ECO:0007669"/>
    <property type="project" value="TreeGrafter"/>
</dbReference>
<dbReference type="PANTHER" id="PTHR11076">
    <property type="entry name" value="DNA REPAIR POLYMERASE UMUC / TRANSFERASE FAMILY MEMBER"/>
    <property type="match status" value="1"/>
</dbReference>
<proteinExistence type="inferred from homology"/>
<dbReference type="InterPro" id="IPR001126">
    <property type="entry name" value="UmuC"/>
</dbReference>
<evidence type="ECO:0000256" key="2">
    <source>
        <dbReference type="SAM" id="MobiDB-lite"/>
    </source>
</evidence>
<dbReference type="InterPro" id="IPR022880">
    <property type="entry name" value="DNApol_IV"/>
</dbReference>
<dbReference type="Gene3D" id="3.40.1170.60">
    <property type="match status" value="1"/>
</dbReference>
<dbReference type="GO" id="GO:0003887">
    <property type="term" value="F:DNA-directed DNA polymerase activity"/>
    <property type="evidence" value="ECO:0007669"/>
    <property type="project" value="InterPro"/>
</dbReference>
<protein>
    <recommendedName>
        <fullName evidence="3">UmuC domain-containing protein</fullName>
    </recommendedName>
</protein>
<reference evidence="4 5" key="1">
    <citation type="journal article" date="2016" name="Nat. Commun.">
        <title>Thousands of microbial genomes shed light on interconnected biogeochemical processes in an aquifer system.</title>
        <authorList>
            <person name="Anantharaman K."/>
            <person name="Brown C.T."/>
            <person name="Hug L.A."/>
            <person name="Sharon I."/>
            <person name="Castelle C.J."/>
            <person name="Probst A.J."/>
            <person name="Thomas B.C."/>
            <person name="Singh A."/>
            <person name="Wilkins M.J."/>
            <person name="Karaoz U."/>
            <person name="Brodie E.L."/>
            <person name="Williams K.H."/>
            <person name="Hubbard S.S."/>
            <person name="Banfield J.F."/>
        </authorList>
    </citation>
    <scope>NUCLEOTIDE SEQUENCE [LARGE SCALE GENOMIC DNA]</scope>
</reference>
<dbReference type="Pfam" id="PF11799">
    <property type="entry name" value="IMS_C"/>
    <property type="match status" value="1"/>
</dbReference>
<dbReference type="EMBL" id="MFLK01000018">
    <property type="protein sequence ID" value="OGG66176.1"/>
    <property type="molecule type" value="Genomic_DNA"/>
</dbReference>
<dbReference type="GO" id="GO:0006281">
    <property type="term" value="P:DNA repair"/>
    <property type="evidence" value="ECO:0007669"/>
    <property type="project" value="InterPro"/>
</dbReference>
<accession>A0A1F6DXQ6</accession>
<dbReference type="Pfam" id="PF00817">
    <property type="entry name" value="IMS"/>
    <property type="match status" value="1"/>
</dbReference>
<feature type="domain" description="UmuC" evidence="3">
    <location>
        <begin position="12"/>
        <end position="191"/>
    </location>
</feature>
<feature type="region of interest" description="Disordered" evidence="2">
    <location>
        <begin position="404"/>
        <end position="425"/>
    </location>
</feature>
<dbReference type="PROSITE" id="PS50173">
    <property type="entry name" value="UMUC"/>
    <property type="match status" value="1"/>
</dbReference>
<dbReference type="PANTHER" id="PTHR11076:SF34">
    <property type="entry name" value="PROTEIN UMUC"/>
    <property type="match status" value="1"/>
</dbReference>
<dbReference type="InterPro" id="IPR043128">
    <property type="entry name" value="Rev_trsase/Diguanyl_cyclase"/>
</dbReference>
<evidence type="ECO:0000313" key="5">
    <source>
        <dbReference type="Proteomes" id="UP000177652"/>
    </source>
</evidence>